<protein>
    <recommendedName>
        <fullName evidence="5">DUF2599 domain-containing protein</fullName>
    </recommendedName>
</protein>
<dbReference type="STRING" id="1415166.NONO_c40620"/>
<feature type="chain" id="PRO_5038368432" description="DUF2599 domain-containing protein" evidence="2">
    <location>
        <begin position="30"/>
        <end position="187"/>
    </location>
</feature>
<feature type="region of interest" description="Disordered" evidence="1">
    <location>
        <begin position="33"/>
        <end position="114"/>
    </location>
</feature>
<dbReference type="eggNOG" id="ENOG5033526">
    <property type="taxonomic scope" value="Bacteria"/>
</dbReference>
<dbReference type="RefSeq" id="WP_038550692.1">
    <property type="nucleotide sequence ID" value="NZ_CP006850.1"/>
</dbReference>
<reference evidence="3 4" key="1">
    <citation type="journal article" date="2014" name="Appl. Environ. Microbiol.">
        <title>Insights into the Microbial Degradation of Rubber and Gutta-Percha by Analysis of the Complete Genome of Nocardia nova SH22a.</title>
        <authorList>
            <person name="Luo Q."/>
            <person name="Hiessl S."/>
            <person name="Poehlein A."/>
            <person name="Daniel R."/>
            <person name="Steinbuchel A."/>
        </authorList>
    </citation>
    <scope>NUCLEOTIDE SEQUENCE [LARGE SCALE GENOMIC DNA]</scope>
    <source>
        <strain evidence="3">SH22a</strain>
    </source>
</reference>
<gene>
    <name evidence="3" type="ORF">NONO_c40620</name>
</gene>
<feature type="compositionally biased region" description="Basic and acidic residues" evidence="1">
    <location>
        <begin position="88"/>
        <end position="100"/>
    </location>
</feature>
<evidence type="ECO:0000313" key="3">
    <source>
        <dbReference type="EMBL" id="AHH18846.1"/>
    </source>
</evidence>
<feature type="compositionally biased region" description="Low complexity" evidence="1">
    <location>
        <begin position="33"/>
        <end position="52"/>
    </location>
</feature>
<sequence>MRPGVRWKRRLVRQGPVTALAVAAVLVAAACSDDSADTATPPSSATTSVSPATPEPAAPARPQLSAPAAAPEPAEPTTDPYAGSPLIDHTEWTDDPDGRRLHVYPTPAGRDDQFPAAQDRAWAEILAAAPDADSPGMYDQFVCHWVWARMVAPNKPSWNIEPWRPAVGYQATVAAMCNPGGPDPAGN</sequence>
<keyword evidence="2" id="KW-0732">Signal</keyword>
<name>W5TNP8_9NOCA</name>
<feature type="signal peptide" evidence="2">
    <location>
        <begin position="1"/>
        <end position="29"/>
    </location>
</feature>
<dbReference type="HOGENOM" id="CLU_127583_0_0_11"/>
<dbReference type="KEGG" id="nno:NONO_c40620"/>
<dbReference type="InterPro" id="IPR019719">
    <property type="entry name" value="DUF2599"/>
</dbReference>
<dbReference type="Proteomes" id="UP000019150">
    <property type="component" value="Chromosome"/>
</dbReference>
<evidence type="ECO:0008006" key="5">
    <source>
        <dbReference type="Google" id="ProtNLM"/>
    </source>
</evidence>
<dbReference type="AlphaFoldDB" id="W5TNP8"/>
<organism evidence="3 4">
    <name type="scientific">Nocardia nova SH22a</name>
    <dbReference type="NCBI Taxonomy" id="1415166"/>
    <lineage>
        <taxon>Bacteria</taxon>
        <taxon>Bacillati</taxon>
        <taxon>Actinomycetota</taxon>
        <taxon>Actinomycetes</taxon>
        <taxon>Mycobacteriales</taxon>
        <taxon>Nocardiaceae</taxon>
        <taxon>Nocardia</taxon>
    </lineage>
</organism>
<evidence type="ECO:0000256" key="2">
    <source>
        <dbReference type="SAM" id="SignalP"/>
    </source>
</evidence>
<keyword evidence="4" id="KW-1185">Reference proteome</keyword>
<dbReference type="Pfam" id="PF10783">
    <property type="entry name" value="DUF2599"/>
    <property type="match status" value="1"/>
</dbReference>
<proteinExistence type="predicted"/>
<dbReference type="PATRIC" id="fig|1415166.3.peg.4168"/>
<evidence type="ECO:0000313" key="4">
    <source>
        <dbReference type="Proteomes" id="UP000019150"/>
    </source>
</evidence>
<dbReference type="PROSITE" id="PS51257">
    <property type="entry name" value="PROKAR_LIPOPROTEIN"/>
    <property type="match status" value="1"/>
</dbReference>
<accession>W5TNP8</accession>
<evidence type="ECO:0000256" key="1">
    <source>
        <dbReference type="SAM" id="MobiDB-lite"/>
    </source>
</evidence>
<dbReference type="OrthoDB" id="4412570at2"/>
<feature type="compositionally biased region" description="Low complexity" evidence="1">
    <location>
        <begin position="66"/>
        <end position="76"/>
    </location>
</feature>
<dbReference type="EMBL" id="CP006850">
    <property type="protein sequence ID" value="AHH18846.1"/>
    <property type="molecule type" value="Genomic_DNA"/>
</dbReference>